<evidence type="ECO:0000313" key="1">
    <source>
        <dbReference type="EMBL" id="GFR13922.1"/>
    </source>
</evidence>
<evidence type="ECO:0000313" key="2">
    <source>
        <dbReference type="Proteomes" id="UP000887116"/>
    </source>
</evidence>
<accession>A0A8X6GZ08</accession>
<organism evidence="1 2">
    <name type="scientific">Trichonephila clavata</name>
    <name type="common">Joro spider</name>
    <name type="synonym">Nephila clavata</name>
    <dbReference type="NCBI Taxonomy" id="2740835"/>
    <lineage>
        <taxon>Eukaryota</taxon>
        <taxon>Metazoa</taxon>
        <taxon>Ecdysozoa</taxon>
        <taxon>Arthropoda</taxon>
        <taxon>Chelicerata</taxon>
        <taxon>Arachnida</taxon>
        <taxon>Araneae</taxon>
        <taxon>Araneomorphae</taxon>
        <taxon>Entelegynae</taxon>
        <taxon>Araneoidea</taxon>
        <taxon>Nephilidae</taxon>
        <taxon>Trichonephila</taxon>
    </lineage>
</organism>
<dbReference type="OrthoDB" id="10575808at2759"/>
<name>A0A8X6GZ08_TRICU</name>
<dbReference type="EMBL" id="BMAO01017188">
    <property type="protein sequence ID" value="GFR13922.1"/>
    <property type="molecule type" value="Genomic_DNA"/>
</dbReference>
<keyword evidence="2" id="KW-1185">Reference proteome</keyword>
<proteinExistence type="predicted"/>
<gene>
    <name evidence="1" type="ORF">TNCT_692271</name>
</gene>
<dbReference type="Proteomes" id="UP000887116">
    <property type="component" value="Unassembled WGS sequence"/>
</dbReference>
<sequence length="76" mass="8321">MGYFDIFGLFLKIAKFFVGLIEPTKIILAIELVLKASAGGDLRNHHDFKAPLAMLAHTCSLATKYVSAHALCSRIT</sequence>
<protein>
    <submittedName>
        <fullName evidence="1">Uncharacterized protein</fullName>
    </submittedName>
</protein>
<reference evidence="1" key="1">
    <citation type="submission" date="2020-07" db="EMBL/GenBank/DDBJ databases">
        <title>Multicomponent nature underlies the extraordinary mechanical properties of spider dragline silk.</title>
        <authorList>
            <person name="Kono N."/>
            <person name="Nakamura H."/>
            <person name="Mori M."/>
            <person name="Yoshida Y."/>
            <person name="Ohtoshi R."/>
            <person name="Malay A.D."/>
            <person name="Moran D.A.P."/>
            <person name="Tomita M."/>
            <person name="Numata K."/>
            <person name="Arakawa K."/>
        </authorList>
    </citation>
    <scope>NUCLEOTIDE SEQUENCE</scope>
</reference>
<dbReference type="AlphaFoldDB" id="A0A8X6GZ08"/>
<comment type="caution">
    <text evidence="1">The sequence shown here is derived from an EMBL/GenBank/DDBJ whole genome shotgun (WGS) entry which is preliminary data.</text>
</comment>